<dbReference type="InterPro" id="IPR003593">
    <property type="entry name" value="AAA+_ATPase"/>
</dbReference>
<dbReference type="PROSITE" id="PS00211">
    <property type="entry name" value="ABC_TRANSPORTER_1"/>
    <property type="match status" value="1"/>
</dbReference>
<evidence type="ECO:0000313" key="6">
    <source>
        <dbReference type="Proteomes" id="UP000006054"/>
    </source>
</evidence>
<proteinExistence type="predicted"/>
<keyword evidence="6" id="KW-1185">Reference proteome</keyword>
<dbReference type="GO" id="GO:0005524">
    <property type="term" value="F:ATP binding"/>
    <property type="evidence" value="ECO:0007669"/>
    <property type="project" value="UniProtKB-KW"/>
</dbReference>
<dbReference type="PROSITE" id="PS50893">
    <property type="entry name" value="ABC_TRANSPORTER_2"/>
    <property type="match status" value="1"/>
</dbReference>
<dbReference type="EMBL" id="CP003345">
    <property type="protein sequence ID" value="AFM04252.1"/>
    <property type="molecule type" value="Genomic_DNA"/>
</dbReference>
<evidence type="ECO:0000256" key="1">
    <source>
        <dbReference type="ARBA" id="ARBA00022448"/>
    </source>
</evidence>
<dbReference type="eggNOG" id="COG1131">
    <property type="taxonomic scope" value="Bacteria"/>
</dbReference>
<keyword evidence="3" id="KW-0067">ATP-binding</keyword>
<dbReference type="PANTHER" id="PTHR42939:SF1">
    <property type="entry name" value="ABC TRANSPORTER ATP-BINDING PROTEIN ALBC-RELATED"/>
    <property type="match status" value="1"/>
</dbReference>
<keyword evidence="1" id="KW-0813">Transport</keyword>
<evidence type="ECO:0000256" key="2">
    <source>
        <dbReference type="ARBA" id="ARBA00022741"/>
    </source>
</evidence>
<sequence>MLETFCKVQKDTKNYLKPILIDLIQKENTISISAQNIGKRFEREWIFRKLSCDFCSTNPTAIVGSNGSGKSTFIKTLIGYLPLSEGKLVYSEKNIPILKENWQSTISWAAPYTELIEEFTLLEQLKFHKSFKPFDIEIEEIIEKLGFSNTKSKTIRFFSSGMKQKLKLALAIYSNAKIVFLDEPTSNLDKQNSEWYLQEINTIIDKKVLIIASNQPSEYHFCSQIIDIQNLKL</sequence>
<evidence type="ECO:0000259" key="4">
    <source>
        <dbReference type="PROSITE" id="PS50893"/>
    </source>
</evidence>
<dbReference type="PANTHER" id="PTHR42939">
    <property type="entry name" value="ABC TRANSPORTER ATP-BINDING PROTEIN ALBC-RELATED"/>
    <property type="match status" value="1"/>
</dbReference>
<name>I4AJW7_BERLS</name>
<dbReference type="InterPro" id="IPR017871">
    <property type="entry name" value="ABC_transporter-like_CS"/>
</dbReference>
<evidence type="ECO:0000313" key="5">
    <source>
        <dbReference type="EMBL" id="AFM04252.1"/>
    </source>
</evidence>
<dbReference type="SMART" id="SM00382">
    <property type="entry name" value="AAA"/>
    <property type="match status" value="1"/>
</dbReference>
<dbReference type="InterPro" id="IPR051782">
    <property type="entry name" value="ABC_Transporter_VariousFunc"/>
</dbReference>
<dbReference type="PATRIC" id="fig|880071.3.peg.1835"/>
<dbReference type="Gene3D" id="3.40.50.300">
    <property type="entry name" value="P-loop containing nucleotide triphosphate hydrolases"/>
    <property type="match status" value="1"/>
</dbReference>
<evidence type="ECO:0000256" key="3">
    <source>
        <dbReference type="ARBA" id="ARBA00022840"/>
    </source>
</evidence>
<dbReference type="AlphaFoldDB" id="I4AJW7"/>
<protein>
    <submittedName>
        <fullName evidence="5">ABC-type multidrug transport system, ATPase component</fullName>
    </submittedName>
</protein>
<reference evidence="6" key="1">
    <citation type="submission" date="2012-06" db="EMBL/GenBank/DDBJ databases">
        <title>The complete genome of Flexibacter litoralis DSM 6794.</title>
        <authorList>
            <person name="Lucas S."/>
            <person name="Copeland A."/>
            <person name="Lapidus A."/>
            <person name="Glavina del Rio T."/>
            <person name="Dalin E."/>
            <person name="Tice H."/>
            <person name="Bruce D."/>
            <person name="Goodwin L."/>
            <person name="Pitluck S."/>
            <person name="Peters L."/>
            <person name="Ovchinnikova G."/>
            <person name="Lu M."/>
            <person name="Kyrpides N."/>
            <person name="Mavromatis K."/>
            <person name="Ivanova N."/>
            <person name="Brettin T."/>
            <person name="Detter J.C."/>
            <person name="Han C."/>
            <person name="Larimer F."/>
            <person name="Land M."/>
            <person name="Hauser L."/>
            <person name="Markowitz V."/>
            <person name="Cheng J.-F."/>
            <person name="Hugenholtz P."/>
            <person name="Woyke T."/>
            <person name="Wu D."/>
            <person name="Spring S."/>
            <person name="Lang E."/>
            <person name="Kopitz M."/>
            <person name="Brambilla E."/>
            <person name="Klenk H.-P."/>
            <person name="Eisen J.A."/>
        </authorList>
    </citation>
    <scope>NUCLEOTIDE SEQUENCE [LARGE SCALE GENOMIC DNA]</scope>
    <source>
        <strain evidence="6">ATCC 23117 / DSM 6794 / NBRC 15988 / NCIMB 1366 / Sio-4</strain>
    </source>
</reference>
<dbReference type="Proteomes" id="UP000006054">
    <property type="component" value="Chromosome"/>
</dbReference>
<dbReference type="HOGENOM" id="CLU_000604_1_2_10"/>
<dbReference type="Pfam" id="PF00005">
    <property type="entry name" value="ABC_tran"/>
    <property type="match status" value="1"/>
</dbReference>
<organism evidence="5 6">
    <name type="scientific">Bernardetia litoralis (strain ATCC 23117 / DSM 6794 / NBRC 15988 / NCIMB 1366 / Fx l1 / Sio-4)</name>
    <name type="common">Flexibacter litoralis</name>
    <dbReference type="NCBI Taxonomy" id="880071"/>
    <lineage>
        <taxon>Bacteria</taxon>
        <taxon>Pseudomonadati</taxon>
        <taxon>Bacteroidota</taxon>
        <taxon>Cytophagia</taxon>
        <taxon>Cytophagales</taxon>
        <taxon>Bernardetiaceae</taxon>
        <taxon>Bernardetia</taxon>
    </lineage>
</organism>
<dbReference type="STRING" id="880071.Fleli_1854"/>
<dbReference type="GO" id="GO:0016887">
    <property type="term" value="F:ATP hydrolysis activity"/>
    <property type="evidence" value="ECO:0007669"/>
    <property type="project" value="InterPro"/>
</dbReference>
<dbReference type="SUPFAM" id="SSF52540">
    <property type="entry name" value="P-loop containing nucleoside triphosphate hydrolases"/>
    <property type="match status" value="1"/>
</dbReference>
<dbReference type="InterPro" id="IPR027417">
    <property type="entry name" value="P-loop_NTPase"/>
</dbReference>
<keyword evidence="2" id="KW-0547">Nucleotide-binding</keyword>
<dbReference type="InterPro" id="IPR003439">
    <property type="entry name" value="ABC_transporter-like_ATP-bd"/>
</dbReference>
<gene>
    <name evidence="5" type="ordered locus">Fleli_1854</name>
</gene>
<dbReference type="KEGG" id="fli:Fleli_1854"/>
<feature type="domain" description="ABC transporter" evidence="4">
    <location>
        <begin position="32"/>
        <end position="233"/>
    </location>
</feature>
<accession>I4AJW7</accession>